<sequence>MADLKTRLKNDLTVAMKARETVTAGALRMALTAVTNEEVSGKQARELSDDEVVKVLAREAKKRKEAAEAFDGAGRAEKADLERQELAVLEIYLPKQLDDAELASIVDKAFDAVAVQLGEAPGQKQMGQVMKAVNAEVAGRAEGGRVAAAVKAKLAG</sequence>
<dbReference type="Pfam" id="PF09424">
    <property type="entry name" value="YqeY"/>
    <property type="match status" value="1"/>
</dbReference>
<dbReference type="PANTHER" id="PTHR28055">
    <property type="entry name" value="ALTERED INHERITANCE OF MITOCHONDRIA PROTEIN 41, MITOCHONDRIAL"/>
    <property type="match status" value="1"/>
</dbReference>
<dbReference type="PANTHER" id="PTHR28055:SF1">
    <property type="entry name" value="ALTERED INHERITANCE OF MITOCHONDRIA PROTEIN 41, MITOCHONDRIAL"/>
    <property type="match status" value="1"/>
</dbReference>
<dbReference type="OrthoDB" id="5244551at2"/>
<dbReference type="Gene3D" id="1.10.10.410">
    <property type="match status" value="1"/>
</dbReference>
<organism evidence="1 2">
    <name type="scientific">Lentzea waywayandensis</name>
    <dbReference type="NCBI Taxonomy" id="84724"/>
    <lineage>
        <taxon>Bacteria</taxon>
        <taxon>Bacillati</taxon>
        <taxon>Actinomycetota</taxon>
        <taxon>Actinomycetes</taxon>
        <taxon>Pseudonocardiales</taxon>
        <taxon>Pseudonocardiaceae</taxon>
        <taxon>Lentzea</taxon>
    </lineage>
</organism>
<dbReference type="STRING" id="84724.SAMN04488564_104260"/>
<name>A0A1I6EDR8_9PSEU</name>
<protein>
    <recommendedName>
        <fullName evidence="3">Glutamyl-tRNA amidotransferase</fullName>
    </recommendedName>
</protein>
<dbReference type="GO" id="GO:0016884">
    <property type="term" value="F:carbon-nitrogen ligase activity, with glutamine as amido-N-donor"/>
    <property type="evidence" value="ECO:0007669"/>
    <property type="project" value="InterPro"/>
</dbReference>
<evidence type="ECO:0000313" key="2">
    <source>
        <dbReference type="Proteomes" id="UP000198583"/>
    </source>
</evidence>
<gene>
    <name evidence="1" type="ORF">SAMN04488564_104260</name>
</gene>
<dbReference type="InterPro" id="IPR019004">
    <property type="entry name" value="YqeY/Aim41"/>
</dbReference>
<accession>A0A1I6EDR8</accession>
<proteinExistence type="predicted"/>
<reference evidence="2" key="1">
    <citation type="submission" date="2016-10" db="EMBL/GenBank/DDBJ databases">
        <authorList>
            <person name="Varghese N."/>
            <person name="Submissions S."/>
        </authorList>
    </citation>
    <scope>NUCLEOTIDE SEQUENCE [LARGE SCALE GENOMIC DNA]</scope>
    <source>
        <strain evidence="2">DSM 44232</strain>
    </source>
</reference>
<dbReference type="InterPro" id="IPR023168">
    <property type="entry name" value="GatB_Yqey_C_2"/>
</dbReference>
<keyword evidence="2" id="KW-1185">Reference proteome</keyword>
<dbReference type="EMBL" id="FOYL01000004">
    <property type="protein sequence ID" value="SFR15900.1"/>
    <property type="molecule type" value="Genomic_DNA"/>
</dbReference>
<dbReference type="SUPFAM" id="SSF89095">
    <property type="entry name" value="GatB/YqeY motif"/>
    <property type="match status" value="1"/>
</dbReference>
<evidence type="ECO:0008006" key="3">
    <source>
        <dbReference type="Google" id="ProtNLM"/>
    </source>
</evidence>
<dbReference type="InterPro" id="IPR003789">
    <property type="entry name" value="Asn/Gln_tRNA_amidoTrase-B-like"/>
</dbReference>
<dbReference type="InterPro" id="IPR042184">
    <property type="entry name" value="YqeY/Aim41_N"/>
</dbReference>
<dbReference type="AlphaFoldDB" id="A0A1I6EDR8"/>
<dbReference type="Proteomes" id="UP000198583">
    <property type="component" value="Unassembled WGS sequence"/>
</dbReference>
<dbReference type="RefSeq" id="WP_093594441.1">
    <property type="nucleotide sequence ID" value="NZ_FOYL01000004.1"/>
</dbReference>
<dbReference type="Gene3D" id="1.10.1510.10">
    <property type="entry name" value="Uncharacterised protein YqeY/AIM41 PF09424, N-terminal domain"/>
    <property type="match status" value="1"/>
</dbReference>
<evidence type="ECO:0000313" key="1">
    <source>
        <dbReference type="EMBL" id="SFR15900.1"/>
    </source>
</evidence>